<name>A0A5C6PI39_9TELE</name>
<protein>
    <submittedName>
        <fullName evidence="1">Uncharacterized protein</fullName>
    </submittedName>
</protein>
<reference evidence="1 2" key="1">
    <citation type="submission" date="2019-04" db="EMBL/GenBank/DDBJ databases">
        <title>Chromosome genome assembly for Takifugu flavidus.</title>
        <authorList>
            <person name="Xiao S."/>
        </authorList>
    </citation>
    <scope>NUCLEOTIDE SEQUENCE [LARGE SCALE GENOMIC DNA]</scope>
    <source>
        <strain evidence="1">HTHZ2018</strain>
        <tissue evidence="1">Muscle</tissue>
    </source>
</reference>
<sequence>MEPEVENFHFRFFFLYTSRVRGRGLPSEQVSYGGSALIGGWGEQVYIRHCLQLALVVSPLRRYGGVAAELGGSTNKLFHSASVLSGSAKKFAAAWRQWVALPQREPFTEWGRHQTQSARTISLTGPTAALARSFGSGFSPVLSPSPLAPLGSEKRR</sequence>
<keyword evidence="2" id="KW-1185">Reference proteome</keyword>
<gene>
    <name evidence="1" type="ORF">D4764_11G0000510</name>
</gene>
<dbReference type="Proteomes" id="UP000324091">
    <property type="component" value="Chromosome 11"/>
</dbReference>
<evidence type="ECO:0000313" key="2">
    <source>
        <dbReference type="Proteomes" id="UP000324091"/>
    </source>
</evidence>
<evidence type="ECO:0000313" key="1">
    <source>
        <dbReference type="EMBL" id="TWW77930.1"/>
    </source>
</evidence>
<comment type="caution">
    <text evidence="1">The sequence shown here is derived from an EMBL/GenBank/DDBJ whole genome shotgun (WGS) entry which is preliminary data.</text>
</comment>
<proteinExistence type="predicted"/>
<dbReference type="AlphaFoldDB" id="A0A5C6PI39"/>
<dbReference type="EMBL" id="RHFK02000003">
    <property type="protein sequence ID" value="TWW77930.1"/>
    <property type="molecule type" value="Genomic_DNA"/>
</dbReference>
<accession>A0A5C6PI39</accession>
<organism evidence="1 2">
    <name type="scientific">Takifugu flavidus</name>
    <name type="common">sansaifugu</name>
    <dbReference type="NCBI Taxonomy" id="433684"/>
    <lineage>
        <taxon>Eukaryota</taxon>
        <taxon>Metazoa</taxon>
        <taxon>Chordata</taxon>
        <taxon>Craniata</taxon>
        <taxon>Vertebrata</taxon>
        <taxon>Euteleostomi</taxon>
        <taxon>Actinopterygii</taxon>
        <taxon>Neopterygii</taxon>
        <taxon>Teleostei</taxon>
        <taxon>Neoteleostei</taxon>
        <taxon>Acanthomorphata</taxon>
        <taxon>Eupercaria</taxon>
        <taxon>Tetraodontiformes</taxon>
        <taxon>Tetradontoidea</taxon>
        <taxon>Tetraodontidae</taxon>
        <taxon>Takifugu</taxon>
    </lineage>
</organism>